<evidence type="ECO:0000313" key="8">
    <source>
        <dbReference type="EMBL" id="SVB45205.1"/>
    </source>
</evidence>
<dbReference type="AlphaFoldDB" id="A0A382E410"/>
<keyword evidence="3" id="KW-0238">DNA-binding</keyword>
<dbReference type="PRINTS" id="PR00046">
    <property type="entry name" value="SIGMA70FCT"/>
</dbReference>
<dbReference type="GO" id="GO:0003677">
    <property type="term" value="F:DNA binding"/>
    <property type="evidence" value="ECO:0007669"/>
    <property type="project" value="UniProtKB-KW"/>
</dbReference>
<dbReference type="GO" id="GO:0006352">
    <property type="term" value="P:DNA-templated transcription initiation"/>
    <property type="evidence" value="ECO:0007669"/>
    <property type="project" value="InterPro"/>
</dbReference>
<dbReference type="PANTHER" id="PTHR30385">
    <property type="entry name" value="SIGMA FACTOR F FLAGELLAR"/>
    <property type="match status" value="1"/>
</dbReference>
<keyword evidence="4" id="KW-0804">Transcription</keyword>
<evidence type="ECO:0000256" key="2">
    <source>
        <dbReference type="ARBA" id="ARBA00023082"/>
    </source>
</evidence>
<accession>A0A382E410</accession>
<dbReference type="NCBIfam" id="TIGR02479">
    <property type="entry name" value="FliA_WhiG"/>
    <property type="match status" value="1"/>
</dbReference>
<organism evidence="8">
    <name type="scientific">marine metagenome</name>
    <dbReference type="NCBI Taxonomy" id="408172"/>
    <lineage>
        <taxon>unclassified sequences</taxon>
        <taxon>metagenomes</taxon>
        <taxon>ecological metagenomes</taxon>
    </lineage>
</organism>
<dbReference type="InterPro" id="IPR007630">
    <property type="entry name" value="RNA_pol_sigma70_r4"/>
</dbReference>
<dbReference type="Gene3D" id="1.10.1740.10">
    <property type="match status" value="1"/>
</dbReference>
<dbReference type="InterPro" id="IPR000943">
    <property type="entry name" value="RNA_pol_sigma70"/>
</dbReference>
<evidence type="ECO:0000256" key="3">
    <source>
        <dbReference type="ARBA" id="ARBA00023125"/>
    </source>
</evidence>
<dbReference type="Gene3D" id="1.20.140.160">
    <property type="match status" value="1"/>
</dbReference>
<dbReference type="Pfam" id="PF04545">
    <property type="entry name" value="Sigma70_r4"/>
    <property type="match status" value="1"/>
</dbReference>
<dbReference type="PANTHER" id="PTHR30385:SF7">
    <property type="entry name" value="RNA POLYMERASE SIGMA FACTOR FLIA"/>
    <property type="match status" value="1"/>
</dbReference>
<reference evidence="8" key="1">
    <citation type="submission" date="2018-05" db="EMBL/GenBank/DDBJ databases">
        <authorList>
            <person name="Lanie J.A."/>
            <person name="Ng W.-L."/>
            <person name="Kazmierczak K.M."/>
            <person name="Andrzejewski T.M."/>
            <person name="Davidsen T.M."/>
            <person name="Wayne K.J."/>
            <person name="Tettelin H."/>
            <person name="Glass J.I."/>
            <person name="Rusch D."/>
            <person name="Podicherti R."/>
            <person name="Tsui H.-C.T."/>
            <person name="Winkler M.E."/>
        </authorList>
    </citation>
    <scope>NUCLEOTIDE SEQUENCE</scope>
</reference>
<dbReference type="InterPro" id="IPR014284">
    <property type="entry name" value="RNA_pol_sigma-70_dom"/>
</dbReference>
<keyword evidence="1" id="KW-0805">Transcription regulation</keyword>
<dbReference type="EMBL" id="UINC01042491">
    <property type="protein sequence ID" value="SVB45205.1"/>
    <property type="molecule type" value="Genomic_DNA"/>
</dbReference>
<dbReference type="InterPro" id="IPR013324">
    <property type="entry name" value="RNA_pol_sigma_r3/r4-like"/>
</dbReference>
<dbReference type="InterPro" id="IPR012845">
    <property type="entry name" value="RNA_pol_sigma_FliA_WhiG"/>
</dbReference>
<dbReference type="GO" id="GO:0003899">
    <property type="term" value="F:DNA-directed RNA polymerase activity"/>
    <property type="evidence" value="ECO:0007669"/>
    <property type="project" value="InterPro"/>
</dbReference>
<proteinExistence type="predicted"/>
<dbReference type="InterPro" id="IPR007627">
    <property type="entry name" value="RNA_pol_sigma70_r2"/>
</dbReference>
<protein>
    <recommendedName>
        <fullName evidence="9">RNA polymerase sigma-70 domain-containing protein</fullName>
    </recommendedName>
</protein>
<evidence type="ECO:0000259" key="6">
    <source>
        <dbReference type="Pfam" id="PF04542"/>
    </source>
</evidence>
<gene>
    <name evidence="8" type="ORF">METZ01_LOCUS198059</name>
</gene>
<dbReference type="GO" id="GO:0016987">
    <property type="term" value="F:sigma factor activity"/>
    <property type="evidence" value="ECO:0007669"/>
    <property type="project" value="UniProtKB-KW"/>
</dbReference>
<feature type="domain" description="RNA polymerase sigma-70 region 2" evidence="6">
    <location>
        <begin position="36"/>
        <end position="101"/>
    </location>
</feature>
<dbReference type="Pfam" id="PF04542">
    <property type="entry name" value="Sigma70_r2"/>
    <property type="match status" value="1"/>
</dbReference>
<sequence length="250" mass="28164">MSIDSKSPQAGKGIPEEYGTPSSYPEEHRDSISPELLSLVRRTALHLKGRLPKNVEVDDLMQSGLEGLVQATKAFDKARNISLEQFAKTRIRGAMLDDVRRMSQTTRTTIAFKREHNAAIEKLTIRFGREPTGKEIASYLGKDVETYQKERVIIAGADNLSNDAVETTYFDNEETQPSPEEGLQKVELLSILRDSIGDLPERTQLVLSLYYRDELNLKEIAAVIDVSESRVSQILSDTSKQLRRKIDLNQ</sequence>
<name>A0A382E410_9ZZZZ</name>
<dbReference type="SUPFAM" id="SSF88659">
    <property type="entry name" value="Sigma3 and sigma4 domains of RNA polymerase sigma factors"/>
    <property type="match status" value="2"/>
</dbReference>
<evidence type="ECO:0000256" key="5">
    <source>
        <dbReference type="SAM" id="MobiDB-lite"/>
    </source>
</evidence>
<dbReference type="CDD" id="cd06171">
    <property type="entry name" value="Sigma70_r4"/>
    <property type="match status" value="1"/>
</dbReference>
<evidence type="ECO:0008006" key="9">
    <source>
        <dbReference type="Google" id="ProtNLM"/>
    </source>
</evidence>
<evidence type="ECO:0000256" key="4">
    <source>
        <dbReference type="ARBA" id="ARBA00023163"/>
    </source>
</evidence>
<evidence type="ECO:0000259" key="7">
    <source>
        <dbReference type="Pfam" id="PF04545"/>
    </source>
</evidence>
<dbReference type="NCBIfam" id="TIGR02937">
    <property type="entry name" value="sigma70-ECF"/>
    <property type="match status" value="1"/>
</dbReference>
<evidence type="ECO:0000256" key="1">
    <source>
        <dbReference type="ARBA" id="ARBA00023015"/>
    </source>
</evidence>
<feature type="region of interest" description="Disordered" evidence="5">
    <location>
        <begin position="1"/>
        <end position="30"/>
    </location>
</feature>
<keyword evidence="2" id="KW-0731">Sigma factor</keyword>
<dbReference type="NCBIfam" id="NF005413">
    <property type="entry name" value="PRK06986.1"/>
    <property type="match status" value="1"/>
</dbReference>
<dbReference type="SUPFAM" id="SSF88946">
    <property type="entry name" value="Sigma2 domain of RNA polymerase sigma factors"/>
    <property type="match status" value="1"/>
</dbReference>
<dbReference type="InterPro" id="IPR013325">
    <property type="entry name" value="RNA_pol_sigma_r2"/>
</dbReference>
<feature type="domain" description="RNA polymerase sigma-70 region 4" evidence="7">
    <location>
        <begin position="197"/>
        <end position="243"/>
    </location>
</feature>